<dbReference type="AlphaFoldDB" id="A0A1B6PN12"/>
<dbReference type="InParanoid" id="A0A1B6PN12"/>
<dbReference type="EMBL" id="CM000765">
    <property type="protein sequence ID" value="KXG27050.1"/>
    <property type="molecule type" value="Genomic_DNA"/>
</dbReference>
<dbReference type="Gramene" id="KXG27050">
    <property type="protein sequence ID" value="KXG27050"/>
    <property type="gene ID" value="SORBI_3006G205300"/>
</dbReference>
<gene>
    <name evidence="2" type="ORF">SORBI_3006G205300</name>
</gene>
<organism evidence="2 3">
    <name type="scientific">Sorghum bicolor</name>
    <name type="common">Sorghum</name>
    <name type="synonym">Sorghum vulgare</name>
    <dbReference type="NCBI Taxonomy" id="4558"/>
    <lineage>
        <taxon>Eukaryota</taxon>
        <taxon>Viridiplantae</taxon>
        <taxon>Streptophyta</taxon>
        <taxon>Embryophyta</taxon>
        <taxon>Tracheophyta</taxon>
        <taxon>Spermatophyta</taxon>
        <taxon>Magnoliopsida</taxon>
        <taxon>Liliopsida</taxon>
        <taxon>Poales</taxon>
        <taxon>Poaceae</taxon>
        <taxon>PACMAD clade</taxon>
        <taxon>Panicoideae</taxon>
        <taxon>Andropogonodae</taxon>
        <taxon>Andropogoneae</taxon>
        <taxon>Sorghinae</taxon>
        <taxon>Sorghum</taxon>
    </lineage>
</organism>
<dbReference type="Proteomes" id="UP000000768">
    <property type="component" value="Chromosome 6"/>
</dbReference>
<name>A0A1B6PN12_SORBI</name>
<proteinExistence type="predicted"/>
<keyword evidence="3" id="KW-1185">Reference proteome</keyword>
<feature type="region of interest" description="Disordered" evidence="1">
    <location>
        <begin position="88"/>
        <end position="108"/>
    </location>
</feature>
<reference evidence="3" key="2">
    <citation type="journal article" date="2018" name="Plant J.">
        <title>The Sorghum bicolor reference genome: improved assembly, gene annotations, a transcriptome atlas, and signatures of genome organization.</title>
        <authorList>
            <person name="McCormick R.F."/>
            <person name="Truong S.K."/>
            <person name="Sreedasyam A."/>
            <person name="Jenkins J."/>
            <person name="Shu S."/>
            <person name="Sims D."/>
            <person name="Kennedy M."/>
            <person name="Amirebrahimi M."/>
            <person name="Weers B.D."/>
            <person name="McKinley B."/>
            <person name="Mattison A."/>
            <person name="Morishige D.T."/>
            <person name="Grimwood J."/>
            <person name="Schmutz J."/>
            <person name="Mullet J.E."/>
        </authorList>
    </citation>
    <scope>NUCLEOTIDE SEQUENCE [LARGE SCALE GENOMIC DNA]</scope>
    <source>
        <strain evidence="3">cv. BTx623</strain>
    </source>
</reference>
<evidence type="ECO:0000256" key="1">
    <source>
        <dbReference type="SAM" id="MobiDB-lite"/>
    </source>
</evidence>
<sequence length="139" mass="15739">MLHRKVLHPYLLVLVQPTRPKARKRYYLSPYTKKKGFLDLLQLFQNQEHFLPEHVRALTTTSFVVDRLRALLVPAAAPAPRRDSGCFIPFRSASGKSNPDWERAPPTDTGYLPALVARALRRAPRATQRPAAGDRKQSG</sequence>
<protein>
    <submittedName>
        <fullName evidence="2">Uncharacterized protein</fullName>
    </submittedName>
</protein>
<reference evidence="2 3" key="1">
    <citation type="journal article" date="2009" name="Nature">
        <title>The Sorghum bicolor genome and the diversification of grasses.</title>
        <authorList>
            <person name="Paterson A.H."/>
            <person name="Bowers J.E."/>
            <person name="Bruggmann R."/>
            <person name="Dubchak I."/>
            <person name="Grimwood J."/>
            <person name="Gundlach H."/>
            <person name="Haberer G."/>
            <person name="Hellsten U."/>
            <person name="Mitros T."/>
            <person name="Poliakov A."/>
            <person name="Schmutz J."/>
            <person name="Spannagl M."/>
            <person name="Tang H."/>
            <person name="Wang X."/>
            <person name="Wicker T."/>
            <person name="Bharti A.K."/>
            <person name="Chapman J."/>
            <person name="Feltus F.A."/>
            <person name="Gowik U."/>
            <person name="Grigoriev I.V."/>
            <person name="Lyons E."/>
            <person name="Maher C.A."/>
            <person name="Martis M."/>
            <person name="Narechania A."/>
            <person name="Otillar R.P."/>
            <person name="Penning B.W."/>
            <person name="Salamov A.A."/>
            <person name="Wang Y."/>
            <person name="Zhang L."/>
            <person name="Carpita N.C."/>
            <person name="Freeling M."/>
            <person name="Gingle A.R."/>
            <person name="Hash C.T."/>
            <person name="Keller B."/>
            <person name="Klein P."/>
            <person name="Kresovich S."/>
            <person name="McCann M.C."/>
            <person name="Ming R."/>
            <person name="Peterson D.G."/>
            <person name="Mehboob-ur-Rahman"/>
            <person name="Ware D."/>
            <person name="Westhoff P."/>
            <person name="Mayer K.F."/>
            <person name="Messing J."/>
            <person name="Rokhsar D.S."/>
        </authorList>
    </citation>
    <scope>NUCLEOTIDE SEQUENCE [LARGE SCALE GENOMIC DNA]</scope>
    <source>
        <strain evidence="3">cv. BTx623</strain>
    </source>
</reference>
<evidence type="ECO:0000313" key="3">
    <source>
        <dbReference type="Proteomes" id="UP000000768"/>
    </source>
</evidence>
<accession>A0A1B6PN12</accession>
<evidence type="ECO:0000313" key="2">
    <source>
        <dbReference type="EMBL" id="KXG27050.1"/>
    </source>
</evidence>